<comment type="caution">
    <text evidence="17">The sequence shown here is derived from an EMBL/GenBank/DDBJ whole genome shotgun (WGS) entry which is preliminary data.</text>
</comment>
<dbReference type="HAMAP" id="MF_01274">
    <property type="entry name" value="Pantothen_kinase_3"/>
    <property type="match status" value="1"/>
</dbReference>
<keyword evidence="16" id="KW-0479">Metal-binding</keyword>
<dbReference type="PANTHER" id="PTHR34265">
    <property type="entry name" value="TYPE III PANTOTHENATE KINASE"/>
    <property type="match status" value="1"/>
</dbReference>
<keyword evidence="7 16" id="KW-0963">Cytoplasm</keyword>
<dbReference type="NCBIfam" id="TIGR00671">
    <property type="entry name" value="baf"/>
    <property type="match status" value="1"/>
</dbReference>
<dbReference type="SUPFAM" id="SSF53067">
    <property type="entry name" value="Actin-like ATPase domain"/>
    <property type="match status" value="2"/>
</dbReference>
<dbReference type="GO" id="GO:0004594">
    <property type="term" value="F:pantothenate kinase activity"/>
    <property type="evidence" value="ECO:0007669"/>
    <property type="project" value="UniProtKB-UniRule"/>
</dbReference>
<evidence type="ECO:0000256" key="10">
    <source>
        <dbReference type="ARBA" id="ARBA00022777"/>
    </source>
</evidence>
<dbReference type="NCBIfam" id="NF009872">
    <property type="entry name" value="PRK13333.1"/>
    <property type="match status" value="1"/>
</dbReference>
<evidence type="ECO:0000313" key="17">
    <source>
        <dbReference type="EMBL" id="EPH09188.1"/>
    </source>
</evidence>
<evidence type="ECO:0000256" key="15">
    <source>
        <dbReference type="ARBA" id="ARBA00040883"/>
    </source>
</evidence>
<feature type="binding site" evidence="16">
    <location>
        <position position="155"/>
    </location>
    <ligand>
        <name>substrate</name>
    </ligand>
</feature>
<comment type="function">
    <text evidence="16">Catalyzes the phosphorylation of pantothenate (Pan), the first step in CoA biosynthesis.</text>
</comment>
<dbReference type="GO" id="GO:0046872">
    <property type="term" value="F:metal ion binding"/>
    <property type="evidence" value="ECO:0007669"/>
    <property type="project" value="UniProtKB-KW"/>
</dbReference>
<dbReference type="Gene3D" id="3.30.420.40">
    <property type="match status" value="2"/>
</dbReference>
<dbReference type="EC" id="2.7.1.33" evidence="6 16"/>
<keyword evidence="12 16" id="KW-0630">Potassium</keyword>
<keyword evidence="13 16" id="KW-0173">Coenzyme A biosynthesis</keyword>
<feature type="binding site" evidence="16">
    <location>
        <begin position="19"/>
        <end position="26"/>
    </location>
    <ligand>
        <name>ATP</name>
        <dbReference type="ChEBI" id="CHEBI:30616"/>
    </ligand>
</feature>
<keyword evidence="11 16" id="KW-0067">ATP-binding</keyword>
<dbReference type="Proteomes" id="UP000014539">
    <property type="component" value="Unassembled WGS sequence"/>
</dbReference>
<feature type="active site" description="Proton acceptor" evidence="16">
    <location>
        <position position="85"/>
    </location>
</feature>
<keyword evidence="8 16" id="KW-0808">Transferase</keyword>
<dbReference type="eggNOG" id="COG1521">
    <property type="taxonomic scope" value="Bacteria"/>
</dbReference>
<proteinExistence type="inferred from homology"/>
<feature type="binding site" evidence="16">
    <location>
        <position position="103"/>
    </location>
    <ligand>
        <name>ATP</name>
        <dbReference type="ChEBI" id="CHEBI:30616"/>
    </ligand>
</feature>
<evidence type="ECO:0000256" key="3">
    <source>
        <dbReference type="ARBA" id="ARBA00004496"/>
    </source>
</evidence>
<comment type="cofactor">
    <cofactor evidence="16">
        <name>NH4(+)</name>
        <dbReference type="ChEBI" id="CHEBI:28938"/>
    </cofactor>
    <cofactor evidence="16">
        <name>K(+)</name>
        <dbReference type="ChEBI" id="CHEBI:29103"/>
    </cofactor>
    <text evidence="16">A monovalent cation. Ammonium or potassium.</text>
</comment>
<sequence>MFKSVGTFEKEWLEMLLCDVGNCSAKFWDDGRLFSLSIDELNKFNPKEDVYYISVNSKFVPKSSRFIDIKDYFKFDTIYKGLGIDRIAGCYTIENGVIVDAGSAITIDLMISNTHQGGFITPGIGAYLNAYKSISPVLDIVFNSQIELDCFPQKTNDAVAYGIVKPLVLAINEMAKNKEIYFTGGDGSFFVKFFEKAIFDKNLVFRGMLKAINEHNSKVTKDNK</sequence>
<comment type="catalytic activity">
    <reaction evidence="1 16">
        <text>(R)-pantothenate + ATP = (R)-4'-phosphopantothenate + ADP + H(+)</text>
        <dbReference type="Rhea" id="RHEA:16373"/>
        <dbReference type="ChEBI" id="CHEBI:10986"/>
        <dbReference type="ChEBI" id="CHEBI:15378"/>
        <dbReference type="ChEBI" id="CHEBI:29032"/>
        <dbReference type="ChEBI" id="CHEBI:30616"/>
        <dbReference type="ChEBI" id="CHEBI:456216"/>
        <dbReference type="EC" id="2.7.1.33"/>
    </reaction>
</comment>
<evidence type="ECO:0000256" key="13">
    <source>
        <dbReference type="ARBA" id="ARBA00022993"/>
    </source>
</evidence>
<evidence type="ECO:0000256" key="7">
    <source>
        <dbReference type="ARBA" id="ARBA00022490"/>
    </source>
</evidence>
<dbReference type="GO" id="GO:0015937">
    <property type="term" value="P:coenzyme A biosynthetic process"/>
    <property type="evidence" value="ECO:0007669"/>
    <property type="project" value="UniProtKB-UniRule"/>
</dbReference>
<comment type="pathway">
    <text evidence="4 16">Cofactor biosynthesis; coenzyme A biosynthesis; CoA from (R)-pantothenate: step 1/5.</text>
</comment>
<comment type="subunit">
    <text evidence="5 16">Homodimer.</text>
</comment>
<reference evidence="17 18" key="1">
    <citation type="submission" date="2013-06" db="EMBL/GenBank/DDBJ databases">
        <title>The Genome Sequence of Campylobacter ureolyticus ACS-301-V-SCH3B.</title>
        <authorList>
            <consortium name="The Broad Institute Genomics Platform"/>
            <person name="Earl A."/>
            <person name="Ward D."/>
            <person name="Feldgarden M."/>
            <person name="Gevers D."/>
            <person name="Saerens B."/>
            <person name="Vaneechoutte M."/>
            <person name="Walker B."/>
            <person name="Young S."/>
            <person name="Zeng Q."/>
            <person name="Gargeya S."/>
            <person name="Fitzgerald M."/>
            <person name="Haas B."/>
            <person name="Abouelleil A."/>
            <person name="Allen A.W."/>
            <person name="Alvarado L."/>
            <person name="Arachchi H.M."/>
            <person name="Berlin A.M."/>
            <person name="Chapman S.B."/>
            <person name="Gainer-Dewar J."/>
            <person name="Goldberg J."/>
            <person name="Griggs A."/>
            <person name="Gujja S."/>
            <person name="Hansen M."/>
            <person name="Howarth C."/>
            <person name="Imamovic A."/>
            <person name="Ireland A."/>
            <person name="Larimer J."/>
            <person name="McCowan C."/>
            <person name="Murphy C."/>
            <person name="Pearson M."/>
            <person name="Poon T.W."/>
            <person name="Priest M."/>
            <person name="Roberts A."/>
            <person name="Saif S."/>
            <person name="Shea T."/>
            <person name="Sisk P."/>
            <person name="Sykes S."/>
            <person name="Wortman J."/>
            <person name="Nusbaum C."/>
            <person name="Birren B."/>
        </authorList>
    </citation>
    <scope>NUCLEOTIDE SEQUENCE [LARGE SCALE GENOMIC DNA]</scope>
    <source>
        <strain evidence="17 18">ACS-301-V-Sch3b</strain>
    </source>
</reference>
<evidence type="ECO:0000256" key="4">
    <source>
        <dbReference type="ARBA" id="ARBA00005225"/>
    </source>
</evidence>
<dbReference type="InterPro" id="IPR004619">
    <property type="entry name" value="Type_III_PanK"/>
</dbReference>
<evidence type="ECO:0000256" key="11">
    <source>
        <dbReference type="ARBA" id="ARBA00022840"/>
    </source>
</evidence>
<evidence type="ECO:0000256" key="14">
    <source>
        <dbReference type="ARBA" id="ARBA00038036"/>
    </source>
</evidence>
<feature type="binding site" evidence="16">
    <location>
        <position position="100"/>
    </location>
    <ligand>
        <name>K(+)</name>
        <dbReference type="ChEBI" id="CHEBI:29103"/>
    </ligand>
</feature>
<dbReference type="Pfam" id="PF03309">
    <property type="entry name" value="Pan_kinase"/>
    <property type="match status" value="1"/>
</dbReference>
<evidence type="ECO:0000256" key="12">
    <source>
        <dbReference type="ARBA" id="ARBA00022958"/>
    </source>
</evidence>
<evidence type="ECO:0000256" key="16">
    <source>
        <dbReference type="HAMAP-Rule" id="MF_01274"/>
    </source>
</evidence>
<gene>
    <name evidence="16" type="primary">coaX</name>
    <name evidence="17" type="ORF">HMPREF9309_00707</name>
</gene>
<dbReference type="AlphaFoldDB" id="S3XV10"/>
<keyword evidence="10 16" id="KW-0418">Kinase</keyword>
<keyword evidence="18" id="KW-1185">Reference proteome</keyword>
<dbReference type="GO" id="GO:0005524">
    <property type="term" value="F:ATP binding"/>
    <property type="evidence" value="ECO:0007669"/>
    <property type="project" value="UniProtKB-UniRule"/>
</dbReference>
<comment type="subcellular location">
    <subcellularLocation>
        <location evidence="3 16">Cytoplasm</location>
    </subcellularLocation>
</comment>
<dbReference type="EMBL" id="AGYD01000005">
    <property type="protein sequence ID" value="EPH09188.1"/>
    <property type="molecule type" value="Genomic_DNA"/>
</dbReference>
<evidence type="ECO:0000256" key="9">
    <source>
        <dbReference type="ARBA" id="ARBA00022741"/>
    </source>
</evidence>
<dbReference type="GO" id="GO:0005737">
    <property type="term" value="C:cytoplasm"/>
    <property type="evidence" value="ECO:0007669"/>
    <property type="project" value="UniProtKB-SubCell"/>
</dbReference>
<evidence type="ECO:0000256" key="8">
    <source>
        <dbReference type="ARBA" id="ARBA00022679"/>
    </source>
</evidence>
<comment type="similarity">
    <text evidence="14 16">Belongs to the type III pantothenate kinase family.</text>
</comment>
<evidence type="ECO:0000256" key="2">
    <source>
        <dbReference type="ARBA" id="ARBA00001958"/>
    </source>
</evidence>
<feature type="binding site" evidence="16">
    <location>
        <begin position="83"/>
        <end position="86"/>
    </location>
    <ligand>
        <name>substrate</name>
    </ligand>
</feature>
<evidence type="ECO:0000313" key="18">
    <source>
        <dbReference type="Proteomes" id="UP000014539"/>
    </source>
</evidence>
<dbReference type="InterPro" id="IPR043129">
    <property type="entry name" value="ATPase_NBD"/>
</dbReference>
<evidence type="ECO:0000256" key="6">
    <source>
        <dbReference type="ARBA" id="ARBA00012102"/>
    </source>
</evidence>
<dbReference type="UniPathway" id="UPA00241">
    <property type="reaction ID" value="UER00352"/>
</dbReference>
<dbReference type="PATRIC" id="fig|883165.3.peg.723"/>
<comment type="cofactor">
    <cofactor evidence="2">
        <name>K(+)</name>
        <dbReference type="ChEBI" id="CHEBI:29103"/>
    </cofactor>
</comment>
<evidence type="ECO:0000256" key="5">
    <source>
        <dbReference type="ARBA" id="ARBA00011738"/>
    </source>
</evidence>
<dbReference type="PANTHER" id="PTHR34265:SF1">
    <property type="entry name" value="TYPE III PANTOTHENATE KINASE"/>
    <property type="match status" value="1"/>
</dbReference>
<dbReference type="HOGENOM" id="CLU_1213471_0_0_7"/>
<keyword evidence="9 16" id="KW-0547">Nucleotide-binding</keyword>
<feature type="binding site" evidence="16">
    <location>
        <position position="79"/>
    </location>
    <ligand>
        <name>substrate</name>
    </ligand>
</feature>
<accession>S3XV10</accession>
<evidence type="ECO:0000256" key="1">
    <source>
        <dbReference type="ARBA" id="ARBA00001206"/>
    </source>
</evidence>
<name>S3XV10_9BACT</name>
<organism evidence="17 18">
    <name type="scientific">Campylobacter ureolyticus ACS-301-V-Sch3b</name>
    <dbReference type="NCBI Taxonomy" id="883165"/>
    <lineage>
        <taxon>Bacteria</taxon>
        <taxon>Pseudomonadati</taxon>
        <taxon>Campylobacterota</taxon>
        <taxon>Epsilonproteobacteria</taxon>
        <taxon>Campylobacterales</taxon>
        <taxon>Campylobacteraceae</taxon>
        <taxon>Campylobacter</taxon>
    </lineage>
</organism>
<protein>
    <recommendedName>
        <fullName evidence="15 16">Type III pantothenate kinase</fullName>
        <ecNumber evidence="6 16">2.7.1.33</ecNumber>
    </recommendedName>
    <alternativeName>
        <fullName evidence="16">PanK-III</fullName>
    </alternativeName>
    <alternativeName>
        <fullName evidence="16">Pantothenic acid kinase</fullName>
    </alternativeName>
</protein>